<feature type="compositionally biased region" description="Acidic residues" evidence="8">
    <location>
        <begin position="242"/>
        <end position="273"/>
    </location>
</feature>
<keyword evidence="9" id="KW-0732">Signal</keyword>
<dbReference type="GO" id="GO:0006357">
    <property type="term" value="P:regulation of transcription by RNA polymerase II"/>
    <property type="evidence" value="ECO:0007669"/>
    <property type="project" value="UniProtKB-ARBA"/>
</dbReference>
<dbReference type="CDD" id="cd11418">
    <property type="entry name" value="bHLH_TS_ASCL"/>
    <property type="match status" value="1"/>
</dbReference>
<feature type="signal peptide" evidence="9">
    <location>
        <begin position="1"/>
        <end position="21"/>
    </location>
</feature>
<feature type="disulfide bond" evidence="7">
    <location>
        <begin position="33"/>
        <end position="43"/>
    </location>
</feature>
<dbReference type="PROSITE" id="PS50026">
    <property type="entry name" value="EGF_3"/>
    <property type="match status" value="1"/>
</dbReference>
<feature type="region of interest" description="Disordered" evidence="8">
    <location>
        <begin position="73"/>
        <end position="304"/>
    </location>
</feature>
<evidence type="ECO:0000256" key="1">
    <source>
        <dbReference type="ARBA" id="ARBA00004324"/>
    </source>
</evidence>
<evidence type="ECO:0000256" key="4">
    <source>
        <dbReference type="ARBA" id="ARBA00023125"/>
    </source>
</evidence>
<evidence type="ECO:0000259" key="11">
    <source>
        <dbReference type="PROSITE" id="PS50888"/>
    </source>
</evidence>
<keyword evidence="15" id="KW-1185">Reference proteome</keyword>
<dbReference type="Gene3D" id="2.10.25.10">
    <property type="entry name" value="Laminin"/>
    <property type="match status" value="1"/>
</dbReference>
<dbReference type="PANTHER" id="PTHR23349:SF108">
    <property type="entry name" value="BHLH DOMAIN-CONTAINING PROTEIN"/>
    <property type="match status" value="1"/>
</dbReference>
<keyword evidence="5" id="KW-0804">Transcription</keyword>
<gene>
    <name evidence="12" type="ORF">L3Y34_001875</name>
    <name evidence="13" type="ORF">L5515_004715</name>
</gene>
<comment type="subcellular location">
    <subcellularLocation>
        <location evidence="2">Cytoplasm</location>
    </subcellularLocation>
    <subcellularLocation>
        <location evidence="1">Nucleus speckle</location>
    </subcellularLocation>
</comment>
<sequence length="716" mass="83139">MNSRISLFLLMFAFNVGLINCGGQSLVSPQSHCRIRCENGGMCVYDLERPDFHSCICLLGVFTGDRCQVKVPTPEDMETTTTESKVEEAPAHPKNLQQQSEVDREEARRRDEERKREYERQVAERTRKEKEDREKAADEERRRQQHEQYWREETARREQQRAEAERRIQEQRARDDERRRQHESERAQLEERRKEEESRRLAAQRETEEARLREEERRRQESEMTAQKEMENKKTESMNEQFEYEGDEDYPQVAEKEDEYDEGYETDKTDDDVEKTTTASTNKMKPMVEEKKEIMGEGDDGSDMVMEKDEMEDQESETNDEEHLRKENEKLIDSIKHVFNKAVDETVKEHPIEDDEYWDESAKKMDEDATPKTEEADEYGMEEGTEGWMMVKKENENGSFEYSLRYPRISIKMPMVVAKRNARERTRVHTVNQAFLVLKQHLPSLRQFTKRVSKLRILNAAISYIETLLKLLQSSDTVPSSVINATLGPIIPTPVRIAQKIKQPEPRPPQPILPRQPILTSAPAPIATCAPDHSLVDYRPSLPSSFQTVQPVQMPSVFSPQPTFPYMKTLLDYPTYFYQPSTVPPPPPPPNPSQSASSHLIVNNPLNNICLLLLCQLTVVMWKKSLSVYKKVDEVADKDNSNQQNTFNYQKLTDSEIMPKQQNKEKRKSSSYSHSSTTSTSSSTCPSTKRYTSSQQSFAFVPPIFPVVPQKFVFFG</sequence>
<organism evidence="12 14">
    <name type="scientific">Caenorhabditis briggsae</name>
    <dbReference type="NCBI Taxonomy" id="6238"/>
    <lineage>
        <taxon>Eukaryota</taxon>
        <taxon>Metazoa</taxon>
        <taxon>Ecdysozoa</taxon>
        <taxon>Nematoda</taxon>
        <taxon>Chromadorea</taxon>
        <taxon>Rhabditida</taxon>
        <taxon>Rhabditina</taxon>
        <taxon>Rhabditomorpha</taxon>
        <taxon>Rhabditoidea</taxon>
        <taxon>Rhabditidae</taxon>
        <taxon>Peloderinae</taxon>
        <taxon>Caenorhabditis</taxon>
    </lineage>
</organism>
<evidence type="ECO:0000256" key="7">
    <source>
        <dbReference type="PROSITE-ProRule" id="PRU00076"/>
    </source>
</evidence>
<dbReference type="FunFam" id="4.10.280.10:FF:000052">
    <property type="entry name" value="Protein atonal homolog 8"/>
    <property type="match status" value="1"/>
</dbReference>
<comment type="caution">
    <text evidence="7">Lacks conserved residue(s) required for the propagation of feature annotation.</text>
</comment>
<dbReference type="AlphaFoldDB" id="A0AAE9DDY0"/>
<evidence type="ECO:0000256" key="8">
    <source>
        <dbReference type="SAM" id="MobiDB-lite"/>
    </source>
</evidence>
<feature type="chain" id="PRO_5044706859" evidence="9">
    <location>
        <begin position="22"/>
        <end position="716"/>
    </location>
</feature>
<dbReference type="EMBL" id="CP092622">
    <property type="protein sequence ID" value="UMM24517.1"/>
    <property type="molecule type" value="Genomic_DNA"/>
</dbReference>
<name>A0AAE9DDY0_CAEBR</name>
<evidence type="ECO:0000313" key="15">
    <source>
        <dbReference type="Proteomes" id="UP000829354"/>
    </source>
</evidence>
<evidence type="ECO:0000256" key="2">
    <source>
        <dbReference type="ARBA" id="ARBA00004496"/>
    </source>
</evidence>
<evidence type="ECO:0000259" key="10">
    <source>
        <dbReference type="PROSITE" id="PS50026"/>
    </source>
</evidence>
<dbReference type="SMART" id="SM00353">
    <property type="entry name" value="HLH"/>
    <property type="match status" value="1"/>
</dbReference>
<dbReference type="InterPro" id="IPR000742">
    <property type="entry name" value="EGF"/>
</dbReference>
<feature type="domain" description="BHLH" evidence="11">
    <location>
        <begin position="415"/>
        <end position="468"/>
    </location>
</feature>
<feature type="region of interest" description="Disordered" evidence="8">
    <location>
        <begin position="639"/>
        <end position="688"/>
    </location>
</feature>
<dbReference type="EMBL" id="CP090893">
    <property type="protein sequence ID" value="ULU01883.1"/>
    <property type="molecule type" value="Genomic_DNA"/>
</dbReference>
<dbReference type="PROSITE" id="PS50888">
    <property type="entry name" value="BHLH"/>
    <property type="match status" value="1"/>
</dbReference>
<dbReference type="Gene3D" id="4.10.280.10">
    <property type="entry name" value="Helix-loop-helix DNA-binding domain"/>
    <property type="match status" value="1"/>
</dbReference>
<keyword evidence="7" id="KW-1015">Disulfide bond</keyword>
<evidence type="ECO:0000313" key="13">
    <source>
        <dbReference type="EMBL" id="UMM24517.1"/>
    </source>
</evidence>
<keyword evidence="4" id="KW-0238">DNA-binding</keyword>
<feature type="domain" description="EGF-like" evidence="10">
    <location>
        <begin position="29"/>
        <end position="68"/>
    </location>
</feature>
<dbReference type="GO" id="GO:0003677">
    <property type="term" value="F:DNA binding"/>
    <property type="evidence" value="ECO:0007669"/>
    <property type="project" value="UniProtKB-KW"/>
</dbReference>
<reference evidence="12 14" key="2">
    <citation type="submission" date="2022-05" db="EMBL/GenBank/DDBJ databases">
        <title>Chromosome-level reference genomes for two strains of Caenorhabditis briggsae: an improved platform for comparative genomics.</title>
        <authorList>
            <person name="Stevens L."/>
            <person name="Andersen E.C."/>
        </authorList>
    </citation>
    <scope>NUCLEOTIDE SEQUENCE [LARGE SCALE GENOMIC DNA]</scope>
    <source>
        <strain evidence="12">QX1410_ONT</strain>
        <tissue evidence="12">Whole-organism</tissue>
    </source>
</reference>
<dbReference type="SUPFAM" id="SSF47459">
    <property type="entry name" value="HLH, helix-loop-helix DNA-binding domain"/>
    <property type="match status" value="1"/>
</dbReference>
<feature type="compositionally biased region" description="Basic and acidic residues" evidence="8">
    <location>
        <begin position="101"/>
        <end position="237"/>
    </location>
</feature>
<evidence type="ECO:0000256" key="3">
    <source>
        <dbReference type="ARBA" id="ARBA00023015"/>
    </source>
</evidence>
<evidence type="ECO:0000313" key="12">
    <source>
        <dbReference type="EMBL" id="ULU01883.1"/>
    </source>
</evidence>
<accession>A0AAE9DDY0</accession>
<protein>
    <submittedName>
        <fullName evidence="12">Uncharacterized protein</fullName>
    </submittedName>
</protein>
<reference evidence="13 15" key="1">
    <citation type="submission" date="2022-04" db="EMBL/GenBank/DDBJ databases">
        <title>Chromosome-level reference genomes for two strains of Caenorhabditis briggsae: an improved platform for comparative genomics.</title>
        <authorList>
            <person name="Stevens L."/>
            <person name="Andersen E."/>
        </authorList>
    </citation>
    <scope>NUCLEOTIDE SEQUENCE [LARGE SCALE GENOMIC DNA]</scope>
    <source>
        <strain evidence="13">VX34</strain>
        <tissue evidence="13">Whole-organism</tissue>
    </source>
</reference>
<evidence type="ECO:0000256" key="5">
    <source>
        <dbReference type="ARBA" id="ARBA00023163"/>
    </source>
</evidence>
<feature type="compositionally biased region" description="Polar residues" evidence="8">
    <location>
        <begin position="641"/>
        <end position="652"/>
    </location>
</feature>
<dbReference type="GO" id="GO:0005737">
    <property type="term" value="C:cytoplasm"/>
    <property type="evidence" value="ECO:0007669"/>
    <property type="project" value="UniProtKB-SubCell"/>
</dbReference>
<dbReference type="Pfam" id="PF00010">
    <property type="entry name" value="HLH"/>
    <property type="match status" value="1"/>
</dbReference>
<feature type="compositionally biased region" description="Low complexity" evidence="8">
    <location>
        <begin position="670"/>
        <end position="688"/>
    </location>
</feature>
<dbReference type="GO" id="GO:0016607">
    <property type="term" value="C:nuclear speck"/>
    <property type="evidence" value="ECO:0007669"/>
    <property type="project" value="UniProtKB-SubCell"/>
</dbReference>
<keyword evidence="7" id="KW-0245">EGF-like domain</keyword>
<evidence type="ECO:0000256" key="6">
    <source>
        <dbReference type="ARBA" id="ARBA00023242"/>
    </source>
</evidence>
<dbReference type="GO" id="GO:0046983">
    <property type="term" value="F:protein dimerization activity"/>
    <property type="evidence" value="ECO:0007669"/>
    <property type="project" value="InterPro"/>
</dbReference>
<dbReference type="Proteomes" id="UP000829354">
    <property type="component" value="Chromosome III"/>
</dbReference>
<dbReference type="PANTHER" id="PTHR23349">
    <property type="entry name" value="BASIC HELIX-LOOP-HELIX TRANSCRIPTION FACTOR, TWIST"/>
    <property type="match status" value="1"/>
</dbReference>
<keyword evidence="6" id="KW-0539">Nucleus</keyword>
<dbReference type="InterPro" id="IPR036638">
    <property type="entry name" value="HLH_DNA-bd_sf"/>
</dbReference>
<dbReference type="Proteomes" id="UP000827892">
    <property type="component" value="Chromosome III"/>
</dbReference>
<proteinExistence type="predicted"/>
<evidence type="ECO:0000313" key="14">
    <source>
        <dbReference type="Proteomes" id="UP000827892"/>
    </source>
</evidence>
<dbReference type="InterPro" id="IPR011598">
    <property type="entry name" value="bHLH_dom"/>
</dbReference>
<evidence type="ECO:0000256" key="9">
    <source>
        <dbReference type="SAM" id="SignalP"/>
    </source>
</evidence>
<dbReference type="InterPro" id="IPR050283">
    <property type="entry name" value="E-box_TF_Regulators"/>
</dbReference>
<keyword evidence="3" id="KW-0805">Transcription regulation</keyword>
<feature type="compositionally biased region" description="Basic and acidic residues" evidence="8">
    <location>
        <begin position="286"/>
        <end position="295"/>
    </location>
</feature>